<dbReference type="InterPro" id="IPR051056">
    <property type="entry name" value="Glycosyl_Hydrolase_73"/>
</dbReference>
<dbReference type="GO" id="GO:0004040">
    <property type="term" value="F:amidase activity"/>
    <property type="evidence" value="ECO:0007669"/>
    <property type="project" value="InterPro"/>
</dbReference>
<dbReference type="Gene3D" id="1.10.530.10">
    <property type="match status" value="1"/>
</dbReference>
<name>A0A7X3C2Q6_9LACO</name>
<dbReference type="Pfam" id="PF01832">
    <property type="entry name" value="Glucosaminidase"/>
    <property type="match status" value="1"/>
</dbReference>
<dbReference type="InterPro" id="IPR002901">
    <property type="entry name" value="MGlyc_endo_b_GlcNAc-like_dom"/>
</dbReference>
<comment type="similarity">
    <text evidence="1">Belongs to the glycosyl hydrolase 73 family.</text>
</comment>
<evidence type="ECO:0000313" key="4">
    <source>
        <dbReference type="EMBL" id="MTV82092.1"/>
    </source>
</evidence>
<protein>
    <submittedName>
        <fullName evidence="4">N-acetylmuramidase</fullName>
    </submittedName>
</protein>
<dbReference type="Gene3D" id="4.10.80.30">
    <property type="entry name" value="DNA polymerase, domain 6"/>
    <property type="match status" value="1"/>
</dbReference>
<evidence type="ECO:0000256" key="2">
    <source>
        <dbReference type="ARBA" id="ARBA00022801"/>
    </source>
</evidence>
<comment type="caution">
    <text evidence="4">The sequence shown here is derived from an EMBL/GenBank/DDBJ whole genome shotgun (WGS) entry which is preliminary data.</text>
</comment>
<evidence type="ECO:0000256" key="1">
    <source>
        <dbReference type="ARBA" id="ARBA00010266"/>
    </source>
</evidence>
<gene>
    <name evidence="4" type="ORF">GM612_05425</name>
</gene>
<dbReference type="SMART" id="SM00047">
    <property type="entry name" value="LYZ2"/>
    <property type="match status" value="1"/>
</dbReference>
<accession>A0A7X3C2Q6</accession>
<dbReference type="AlphaFoldDB" id="A0A7X3C2Q6"/>
<dbReference type="PANTHER" id="PTHR33308:SF9">
    <property type="entry name" value="PEPTIDOGLYCAN HYDROLASE FLGJ"/>
    <property type="match status" value="1"/>
</dbReference>
<dbReference type="Proteomes" id="UP000466388">
    <property type="component" value="Unassembled WGS sequence"/>
</dbReference>
<keyword evidence="5" id="KW-1185">Reference proteome</keyword>
<reference evidence="4 5" key="1">
    <citation type="submission" date="2019-11" db="EMBL/GenBank/DDBJ databases">
        <title>Lactobacillus sp. nov. CRM56-3, isolated from fermented tea leaves.</title>
        <authorList>
            <person name="Phuengjayaem S."/>
            <person name="Tanasupawat S."/>
        </authorList>
    </citation>
    <scope>NUCLEOTIDE SEQUENCE [LARGE SCALE GENOMIC DNA]</scope>
    <source>
        <strain evidence="4 5">CRM56-3</strain>
    </source>
</reference>
<dbReference type="RefSeq" id="WP_155431367.1">
    <property type="nucleotide sequence ID" value="NZ_WNJO01000005.1"/>
</dbReference>
<evidence type="ECO:0000259" key="3">
    <source>
        <dbReference type="SMART" id="SM00047"/>
    </source>
</evidence>
<evidence type="ECO:0000313" key="5">
    <source>
        <dbReference type="Proteomes" id="UP000466388"/>
    </source>
</evidence>
<feature type="domain" description="Mannosyl-glycoprotein endo-beta-N-acetylglucosamidase-like" evidence="3">
    <location>
        <begin position="54"/>
        <end position="205"/>
    </location>
</feature>
<organism evidence="4 5">
    <name type="scientific">Secundilactobacillus folii</name>
    <dbReference type="NCBI Taxonomy" id="2678357"/>
    <lineage>
        <taxon>Bacteria</taxon>
        <taxon>Bacillati</taxon>
        <taxon>Bacillota</taxon>
        <taxon>Bacilli</taxon>
        <taxon>Lactobacillales</taxon>
        <taxon>Lactobacillaceae</taxon>
        <taxon>Secundilactobacillus</taxon>
    </lineage>
</organism>
<proteinExistence type="inferred from homology"/>
<dbReference type="EMBL" id="WNJO01000005">
    <property type="protein sequence ID" value="MTV82092.1"/>
    <property type="molecule type" value="Genomic_DNA"/>
</dbReference>
<dbReference type="PANTHER" id="PTHR33308">
    <property type="entry name" value="PEPTIDOGLYCAN HYDROLASE FLGJ"/>
    <property type="match status" value="1"/>
</dbReference>
<sequence>MAKKKRRRKKNNQQGIATIIFVLALFVIGGGFGARYLIDNYLDQPTTTTHKSTGETAEQRHQHQFISKMEKPAVNVYKKNHQVLPSIAIAQAIVESNWGESQLYRQAKNPFGMKGSYEGKTRLFPTTEYVNGKEEKINAYFRVYPTLSAAILDHDAVVARQFLPSGVTNYRTAAKLLQSNGYATDPTYAKKLINVITTYNLNRFDSY</sequence>
<keyword evidence="2" id="KW-0378">Hydrolase</keyword>